<gene>
    <name evidence="1" type="ORF">Moror_15314</name>
</gene>
<name>V2X4W7_MONRO</name>
<organism evidence="1 2">
    <name type="scientific">Moniliophthora roreri (strain MCA 2997)</name>
    <name type="common">Cocoa frosty pod rot fungus</name>
    <name type="synonym">Crinipellis roreri</name>
    <dbReference type="NCBI Taxonomy" id="1381753"/>
    <lineage>
        <taxon>Eukaryota</taxon>
        <taxon>Fungi</taxon>
        <taxon>Dikarya</taxon>
        <taxon>Basidiomycota</taxon>
        <taxon>Agaricomycotina</taxon>
        <taxon>Agaricomycetes</taxon>
        <taxon>Agaricomycetidae</taxon>
        <taxon>Agaricales</taxon>
        <taxon>Marasmiineae</taxon>
        <taxon>Marasmiaceae</taxon>
        <taxon>Moniliophthora</taxon>
    </lineage>
</organism>
<dbReference type="EMBL" id="AWSO01000732">
    <property type="protein sequence ID" value="ESK87821.1"/>
    <property type="molecule type" value="Genomic_DNA"/>
</dbReference>
<dbReference type="OrthoDB" id="2932723at2759"/>
<evidence type="ECO:0000313" key="1">
    <source>
        <dbReference type="EMBL" id="ESK87821.1"/>
    </source>
</evidence>
<evidence type="ECO:0000313" key="2">
    <source>
        <dbReference type="Proteomes" id="UP000017559"/>
    </source>
</evidence>
<dbReference type="HOGENOM" id="CLU_1875969_0_0_1"/>
<sequence length="136" mass="15856">MSTTISSELTPPAITEILLSPIRYVCGYVFTEEQNHLFAEQKIRETFLPFFTDDKVSHYLWVRGVMPSYTGSTPEFHYDEDKLMAVLKKYGPAFDTAWIHCVKWPETFCRPDRLISMMNGSIKKLKEQAKRKQRGN</sequence>
<comment type="caution">
    <text evidence="1">The sequence shown here is derived from an EMBL/GenBank/DDBJ whole genome shotgun (WGS) entry which is preliminary data.</text>
</comment>
<accession>V2X4W7</accession>
<proteinExistence type="predicted"/>
<dbReference type="KEGG" id="mrr:Moror_15314"/>
<dbReference type="AlphaFoldDB" id="V2X4W7"/>
<keyword evidence="2" id="KW-1185">Reference proteome</keyword>
<dbReference type="Proteomes" id="UP000017559">
    <property type="component" value="Unassembled WGS sequence"/>
</dbReference>
<protein>
    <submittedName>
        <fullName evidence="1">Uncharacterized protein</fullName>
    </submittedName>
</protein>
<reference evidence="1 2" key="1">
    <citation type="journal article" date="2014" name="BMC Genomics">
        <title>Genome and secretome analysis of the hemibiotrophic fungal pathogen, Moniliophthora roreri, which causes frosty pod rot disease of cacao: mechanisms of the biotrophic and necrotrophic phases.</title>
        <authorList>
            <person name="Meinhardt L.W."/>
            <person name="Costa G.G.L."/>
            <person name="Thomazella D.P.T."/>
            <person name="Teixeira P.J.P.L."/>
            <person name="Carazzolle M.F."/>
            <person name="Schuster S.C."/>
            <person name="Carlson J.E."/>
            <person name="Guiltinan M.J."/>
            <person name="Mieczkowski P."/>
            <person name="Farmer A."/>
            <person name="Ramaraj T."/>
            <person name="Crozier J."/>
            <person name="Davis R.E."/>
            <person name="Shao J."/>
            <person name="Melnick R.L."/>
            <person name="Pereira G.A.G."/>
            <person name="Bailey B.A."/>
        </authorList>
    </citation>
    <scope>NUCLEOTIDE SEQUENCE [LARGE SCALE GENOMIC DNA]</scope>
    <source>
        <strain evidence="1 2">MCA 2997</strain>
    </source>
</reference>